<evidence type="ECO:0000313" key="2">
    <source>
        <dbReference type="EMBL" id="MCW4450620.1"/>
    </source>
</evidence>
<dbReference type="PROSITE" id="PS51257">
    <property type="entry name" value="PROKAR_LIPOPROTEIN"/>
    <property type="match status" value="1"/>
</dbReference>
<sequence>MKNYFTILLMAIFGFLAVSCTDRNDEVLVDDNDTYPMMRDITGTFNSGNSYTISQGINIASTDVVLVYRNINSGSSGTAVWQLLPKTEYLSNGRELDYNFLFDTANIEIYTEANFDQATFTAAEATQYLNNQRFRIVLVPASQGKNAGVNYSDYNSVIKFYNIPDRD</sequence>
<gene>
    <name evidence="2" type="ORF">OK344_00150</name>
</gene>
<protein>
    <submittedName>
        <fullName evidence="2">Uncharacterized protein</fullName>
    </submittedName>
</protein>
<feature type="signal peptide" evidence="1">
    <location>
        <begin position="1"/>
        <end position="20"/>
    </location>
</feature>
<keyword evidence="1" id="KW-0732">Signal</keyword>
<dbReference type="EMBL" id="JAPCHZ010000001">
    <property type="protein sequence ID" value="MCW4450620.1"/>
    <property type="molecule type" value="Genomic_DNA"/>
</dbReference>
<evidence type="ECO:0000256" key="1">
    <source>
        <dbReference type="SAM" id="SignalP"/>
    </source>
</evidence>
<name>A0ABT3JJI0_9FLAO</name>
<dbReference type="RefSeq" id="WP_143332912.1">
    <property type="nucleotide sequence ID" value="NZ_JAPCHZ010000001.1"/>
</dbReference>
<keyword evidence="3" id="KW-1185">Reference proteome</keyword>
<comment type="caution">
    <text evidence="2">The sequence shown here is derived from an EMBL/GenBank/DDBJ whole genome shotgun (WGS) entry which is preliminary data.</text>
</comment>
<feature type="chain" id="PRO_5047019097" evidence="1">
    <location>
        <begin position="21"/>
        <end position="167"/>
    </location>
</feature>
<proteinExistence type="predicted"/>
<organism evidence="2 3">
    <name type="scientific">Kaistella yananensis</name>
    <dbReference type="NCBI Taxonomy" id="2989820"/>
    <lineage>
        <taxon>Bacteria</taxon>
        <taxon>Pseudomonadati</taxon>
        <taxon>Bacteroidota</taxon>
        <taxon>Flavobacteriia</taxon>
        <taxon>Flavobacteriales</taxon>
        <taxon>Weeksellaceae</taxon>
        <taxon>Chryseobacterium group</taxon>
        <taxon>Kaistella</taxon>
    </lineage>
</organism>
<reference evidence="2 3" key="1">
    <citation type="submission" date="2022-10" db="EMBL/GenBank/DDBJ databases">
        <title>Kaistella sp. BT-6-1-3.</title>
        <authorList>
            <person name="Ai J."/>
            <person name="Deng Z."/>
        </authorList>
    </citation>
    <scope>NUCLEOTIDE SEQUENCE [LARGE SCALE GENOMIC DNA]</scope>
    <source>
        <strain evidence="2 3">BT6-1-3</strain>
    </source>
</reference>
<accession>A0ABT3JJI0</accession>
<evidence type="ECO:0000313" key="3">
    <source>
        <dbReference type="Proteomes" id="UP001209107"/>
    </source>
</evidence>
<dbReference type="Proteomes" id="UP001209107">
    <property type="component" value="Unassembled WGS sequence"/>
</dbReference>